<dbReference type="GO" id="GO:0005524">
    <property type="term" value="F:ATP binding"/>
    <property type="evidence" value="ECO:0007669"/>
    <property type="project" value="UniProtKB-KW"/>
</dbReference>
<dbReference type="GO" id="GO:0016301">
    <property type="term" value="F:kinase activity"/>
    <property type="evidence" value="ECO:0007669"/>
    <property type="project" value="UniProtKB-KW"/>
</dbReference>
<dbReference type="EMBL" id="AP021874">
    <property type="protein sequence ID" value="BBO66495.1"/>
    <property type="molecule type" value="Genomic_DNA"/>
</dbReference>
<evidence type="ECO:0000256" key="4">
    <source>
        <dbReference type="ARBA" id="ARBA00022777"/>
    </source>
</evidence>
<keyword evidence="8" id="KW-1185">Reference proteome</keyword>
<dbReference type="PROSITE" id="PS00583">
    <property type="entry name" value="PFKB_KINASES_1"/>
    <property type="match status" value="1"/>
</dbReference>
<accession>A0A5K7YDI1</accession>
<dbReference type="PANTHER" id="PTHR43085:SF1">
    <property type="entry name" value="PSEUDOURIDINE KINASE-RELATED"/>
    <property type="match status" value="1"/>
</dbReference>
<comment type="similarity">
    <text evidence="1">Belongs to the carbohydrate kinase PfkB family.</text>
</comment>
<keyword evidence="4 7" id="KW-0418">Kinase</keyword>
<evidence type="ECO:0000256" key="2">
    <source>
        <dbReference type="ARBA" id="ARBA00022679"/>
    </source>
</evidence>
<evidence type="ECO:0000256" key="1">
    <source>
        <dbReference type="ARBA" id="ARBA00010688"/>
    </source>
</evidence>
<reference evidence="7 8" key="1">
    <citation type="submission" date="2019-11" db="EMBL/GenBank/DDBJ databases">
        <title>Comparative genomics of hydrocarbon-degrading Desulfosarcina strains.</title>
        <authorList>
            <person name="Watanabe M."/>
            <person name="Kojima H."/>
            <person name="Fukui M."/>
        </authorList>
    </citation>
    <scope>NUCLEOTIDE SEQUENCE [LARGE SCALE GENOMIC DNA]</scope>
    <source>
        <strain evidence="7 8">PL12</strain>
    </source>
</reference>
<evidence type="ECO:0000256" key="3">
    <source>
        <dbReference type="ARBA" id="ARBA00022741"/>
    </source>
</evidence>
<dbReference type="SUPFAM" id="SSF53613">
    <property type="entry name" value="Ribokinase-like"/>
    <property type="match status" value="1"/>
</dbReference>
<dbReference type="RefSeq" id="WP_167527558.1">
    <property type="nucleotide sequence ID" value="NZ_AP021874.1"/>
</dbReference>
<dbReference type="InterPro" id="IPR029056">
    <property type="entry name" value="Ribokinase-like"/>
</dbReference>
<name>A0A5K7YDI1_9BACT</name>
<dbReference type="InterPro" id="IPR050306">
    <property type="entry name" value="PfkB_Carbo_kinase"/>
</dbReference>
<evidence type="ECO:0000259" key="6">
    <source>
        <dbReference type="Pfam" id="PF00294"/>
    </source>
</evidence>
<evidence type="ECO:0000313" key="8">
    <source>
        <dbReference type="Proteomes" id="UP000427906"/>
    </source>
</evidence>
<dbReference type="InterPro" id="IPR011611">
    <property type="entry name" value="PfkB_dom"/>
</dbReference>
<evidence type="ECO:0000256" key="5">
    <source>
        <dbReference type="ARBA" id="ARBA00022840"/>
    </source>
</evidence>
<sequence>MIVVVGEILIDMFRDYQRIGGAPFNFAFHLKRLGFPVRFLTRVGDDRHGRRILGMLRQNGFSEADIQIDPRHPTGTVHVDLDEHRVPRFDICENVAYDHLDLDIAGLSDAHGVEMIYFGTLIQRTDHGCRQVQRFLDRREPGTGCFCDINMRPPHVNARAVSGSLYHADLLKLNASELTAVQQAFDGPVATGELIPWLMERFSISTLALTRGSHGSSLYHRHMEISRPAESTKVILDTVGAGDGYAALLAAGRLLGRPWDLTVEQATRFAGRICGIRGAIPDDEAFYDDFRQPMKTDS</sequence>
<feature type="domain" description="Carbohydrate kinase PfkB" evidence="6">
    <location>
        <begin position="17"/>
        <end position="281"/>
    </location>
</feature>
<dbReference type="InterPro" id="IPR002173">
    <property type="entry name" value="Carboh/pur_kinase_PfkB_CS"/>
</dbReference>
<dbReference type="AlphaFoldDB" id="A0A5K7YDI1"/>
<dbReference type="Gene3D" id="3.40.1190.20">
    <property type="match status" value="1"/>
</dbReference>
<evidence type="ECO:0000313" key="7">
    <source>
        <dbReference type="EMBL" id="BBO66495.1"/>
    </source>
</evidence>
<keyword evidence="3" id="KW-0547">Nucleotide-binding</keyword>
<dbReference type="Pfam" id="PF00294">
    <property type="entry name" value="PfkB"/>
    <property type="match status" value="1"/>
</dbReference>
<proteinExistence type="inferred from homology"/>
<keyword evidence="2" id="KW-0808">Transferase</keyword>
<dbReference type="PANTHER" id="PTHR43085">
    <property type="entry name" value="HEXOKINASE FAMILY MEMBER"/>
    <property type="match status" value="1"/>
</dbReference>
<dbReference type="KEGG" id="dalk:DSCA_04250"/>
<dbReference type="Proteomes" id="UP000427906">
    <property type="component" value="Chromosome"/>
</dbReference>
<organism evidence="7 8">
    <name type="scientific">Desulfosarcina alkanivorans</name>
    <dbReference type="NCBI Taxonomy" id="571177"/>
    <lineage>
        <taxon>Bacteria</taxon>
        <taxon>Pseudomonadati</taxon>
        <taxon>Thermodesulfobacteriota</taxon>
        <taxon>Desulfobacteria</taxon>
        <taxon>Desulfobacterales</taxon>
        <taxon>Desulfosarcinaceae</taxon>
        <taxon>Desulfosarcina</taxon>
    </lineage>
</organism>
<keyword evidence="5" id="KW-0067">ATP-binding</keyword>
<gene>
    <name evidence="7" type="ORF">DSCA_04250</name>
</gene>
<protein>
    <submittedName>
        <fullName evidence="7">2-dehydro-3-deoxygluconokinase</fullName>
    </submittedName>
</protein>